<evidence type="ECO:0000256" key="11">
    <source>
        <dbReference type="ARBA" id="ARBA00023186"/>
    </source>
</evidence>
<dbReference type="FunFam" id="1.10.287.810:FF:000001">
    <property type="entry name" value="mitochondrial import inner membrane translocase subunit TIM13"/>
    <property type="match status" value="1"/>
</dbReference>
<dbReference type="AlphaFoldDB" id="A0A9W8XRC4"/>
<keyword evidence="5 14" id="KW-0472">Membrane</keyword>
<dbReference type="GO" id="GO:0015031">
    <property type="term" value="P:protein transport"/>
    <property type="evidence" value="ECO:0007669"/>
    <property type="project" value="UniProtKB-KW"/>
</dbReference>
<evidence type="ECO:0000259" key="15">
    <source>
        <dbReference type="Pfam" id="PF02953"/>
    </source>
</evidence>
<comment type="caution">
    <text evidence="16">The sequence shown here is derived from an EMBL/GenBank/DDBJ whole genome shotgun (WGS) entry which is preliminary data.</text>
</comment>
<evidence type="ECO:0000313" key="16">
    <source>
        <dbReference type="EMBL" id="KAJ4356491.1"/>
    </source>
</evidence>
<dbReference type="GO" id="GO:0042719">
    <property type="term" value="C:mitochondrial intermembrane space chaperone complex"/>
    <property type="evidence" value="ECO:0007669"/>
    <property type="project" value="UniProtKB-ARBA"/>
</dbReference>
<dbReference type="GO" id="GO:0045039">
    <property type="term" value="P:protein insertion into mitochondrial inner membrane"/>
    <property type="evidence" value="ECO:0007669"/>
    <property type="project" value="UniProtKB-ARBA"/>
</dbReference>
<keyword evidence="3 14" id="KW-0813">Transport</keyword>
<dbReference type="RefSeq" id="XP_056073617.1">
    <property type="nucleotide sequence ID" value="XM_056213309.1"/>
</dbReference>
<feature type="domain" description="Tim10-like" evidence="15">
    <location>
        <begin position="22"/>
        <end position="82"/>
    </location>
</feature>
<dbReference type="GeneID" id="80908055"/>
<keyword evidence="9 14" id="KW-0496">Mitochondrion</keyword>
<reference evidence="16" key="1">
    <citation type="submission" date="2022-10" db="EMBL/GenBank/DDBJ databases">
        <title>Tapping the CABI collections for fungal endophytes: first genome assemblies for Collariella, Neodidymelliopsis, Ascochyta clinopodiicola, Didymella pomorum, Didymosphaeria variabile, Neocosmospora piperis and Neocucurbitaria cava.</title>
        <authorList>
            <person name="Hill R."/>
        </authorList>
    </citation>
    <scope>NUCLEOTIDE SEQUENCE</scope>
    <source>
        <strain evidence="16">IMI 356815</strain>
    </source>
</reference>
<dbReference type="Proteomes" id="UP001140513">
    <property type="component" value="Unassembled WGS sequence"/>
</dbReference>
<dbReference type="InterPro" id="IPR035427">
    <property type="entry name" value="Tim10-like_dom_sf"/>
</dbReference>
<keyword evidence="8 14" id="KW-0811">Translocation</keyword>
<dbReference type="EMBL" id="JAPEUX010000003">
    <property type="protein sequence ID" value="KAJ4356491.1"/>
    <property type="molecule type" value="Genomic_DNA"/>
</dbReference>
<comment type="similarity">
    <text evidence="2 14">Belongs to the small Tim family.</text>
</comment>
<evidence type="ECO:0000256" key="8">
    <source>
        <dbReference type="ARBA" id="ARBA00023010"/>
    </source>
</evidence>
<evidence type="ECO:0000256" key="2">
    <source>
        <dbReference type="ARBA" id="ARBA00006720"/>
    </source>
</evidence>
<evidence type="ECO:0000256" key="4">
    <source>
        <dbReference type="ARBA" id="ARBA00022723"/>
    </source>
</evidence>
<evidence type="ECO:0000256" key="9">
    <source>
        <dbReference type="ARBA" id="ARBA00023128"/>
    </source>
</evidence>
<evidence type="ECO:0000313" key="17">
    <source>
        <dbReference type="Proteomes" id="UP001140513"/>
    </source>
</evidence>
<sequence length="99" mass="10770">MDSLGGMGSLGGGDPKTQIMRQVQQEAAMQNARMLVEKLNEHCFDRCVPKPAASLSKGEEGCFTACMEKYMSAWNTVSKTYVARIQKESQTGAALSNSF</sequence>
<dbReference type="Gene3D" id="1.10.287.810">
    <property type="entry name" value="Mitochondrial import inner membrane translocase subunit tim13 like domains"/>
    <property type="match status" value="1"/>
</dbReference>
<dbReference type="GO" id="GO:0005743">
    <property type="term" value="C:mitochondrial inner membrane"/>
    <property type="evidence" value="ECO:0007669"/>
    <property type="project" value="UniProtKB-SubCell"/>
</dbReference>
<dbReference type="SUPFAM" id="SSF144122">
    <property type="entry name" value="Tim10-like"/>
    <property type="match status" value="1"/>
</dbReference>
<keyword evidence="17" id="KW-1185">Reference proteome</keyword>
<dbReference type="OrthoDB" id="7813104at2759"/>
<organism evidence="16 17">
    <name type="scientific">Didymosphaeria variabile</name>
    <dbReference type="NCBI Taxonomy" id="1932322"/>
    <lineage>
        <taxon>Eukaryota</taxon>
        <taxon>Fungi</taxon>
        <taxon>Dikarya</taxon>
        <taxon>Ascomycota</taxon>
        <taxon>Pezizomycotina</taxon>
        <taxon>Dothideomycetes</taxon>
        <taxon>Pleosporomycetidae</taxon>
        <taxon>Pleosporales</taxon>
        <taxon>Massarineae</taxon>
        <taxon>Didymosphaeriaceae</taxon>
        <taxon>Didymosphaeria</taxon>
    </lineage>
</organism>
<comment type="function">
    <text evidence="12">Mitochondrial intermembrane chaperone that participates in the import and insertion of some multi-pass transmembrane proteins into the mitochondrial inner membrane. Also required for the transfer of beta-barrel precursors from the TOM complex to the sorting and assembly machinery (SAM complex) of the outer membrane. Acts as a chaperone-like protein that protects the hydrophobic precursors from aggregation and guide them through the mitochondrial intermembrane space. The TIM8-TIM13 complex is non essential and only mediates the import of few proteins, while the predominant TIM9-TIM10 70 kDa complex is crucial and mediates the import of much more proteins.</text>
</comment>
<dbReference type="Pfam" id="PF02953">
    <property type="entry name" value="zf-Tim10_DDP"/>
    <property type="match status" value="1"/>
</dbReference>
<evidence type="ECO:0000256" key="10">
    <source>
        <dbReference type="ARBA" id="ARBA00023157"/>
    </source>
</evidence>
<keyword evidence="6" id="KW-0862">Zinc</keyword>
<keyword evidence="11 14" id="KW-0143">Chaperone</keyword>
<comment type="subunit">
    <text evidence="13">Heterohexamer; composed of 3 copies of TIM8 and 3 copies of TIM13, named soluble 70 kDa complex. Associates with the TIM22 complex, whose core is composed of TIM22 and TIM54. Interacts with the transmembrane regions of multi-pass transmembrane proteins in transit.</text>
</comment>
<evidence type="ECO:0000256" key="13">
    <source>
        <dbReference type="ARBA" id="ARBA00025862"/>
    </source>
</evidence>
<protein>
    <recommendedName>
        <fullName evidence="14">Mitochondrial import inner membrane translocase subunit</fullName>
    </recommendedName>
</protein>
<gene>
    <name evidence="16" type="primary">TIM13</name>
    <name evidence="16" type="ORF">N0V89_004525</name>
</gene>
<evidence type="ECO:0000256" key="6">
    <source>
        <dbReference type="ARBA" id="ARBA00022833"/>
    </source>
</evidence>
<evidence type="ECO:0000256" key="7">
    <source>
        <dbReference type="ARBA" id="ARBA00022927"/>
    </source>
</evidence>
<comment type="domain">
    <text evidence="14">The twin CX3C motif contains 4 conserved Cys residues that form 2 disulfide bonds in the mitochondrial intermembrane space.</text>
</comment>
<proteinExistence type="inferred from homology"/>
<comment type="subcellular location">
    <subcellularLocation>
        <location evidence="1 14">Mitochondrion inner membrane</location>
        <topology evidence="1 14">Peripheral membrane protein</topology>
        <orientation evidence="1 14">Intermembrane side</orientation>
    </subcellularLocation>
</comment>
<evidence type="ECO:0000256" key="3">
    <source>
        <dbReference type="ARBA" id="ARBA00022448"/>
    </source>
</evidence>
<dbReference type="GO" id="GO:0046872">
    <property type="term" value="F:metal ion binding"/>
    <property type="evidence" value="ECO:0007669"/>
    <property type="project" value="UniProtKB-KW"/>
</dbReference>
<keyword evidence="7 14" id="KW-0653">Protein transport</keyword>
<keyword evidence="10 14" id="KW-1015">Disulfide bond</keyword>
<evidence type="ECO:0000256" key="5">
    <source>
        <dbReference type="ARBA" id="ARBA00022792"/>
    </source>
</evidence>
<keyword evidence="5 14" id="KW-0999">Mitochondrion inner membrane</keyword>
<dbReference type="InterPro" id="IPR004217">
    <property type="entry name" value="Tim10-like"/>
</dbReference>
<name>A0A9W8XRC4_9PLEO</name>
<accession>A0A9W8XRC4</accession>
<evidence type="ECO:0000256" key="12">
    <source>
        <dbReference type="ARBA" id="ARBA00025151"/>
    </source>
</evidence>
<keyword evidence="4" id="KW-0479">Metal-binding</keyword>
<evidence type="ECO:0000256" key="1">
    <source>
        <dbReference type="ARBA" id="ARBA00004137"/>
    </source>
</evidence>
<evidence type="ECO:0000256" key="14">
    <source>
        <dbReference type="RuleBase" id="RU367043"/>
    </source>
</evidence>